<dbReference type="KEGG" id="sman:C12CBH8_19490"/>
<dbReference type="InterPro" id="IPR032327">
    <property type="entry name" value="DUF4854"/>
</dbReference>
<evidence type="ECO:0000313" key="3">
    <source>
        <dbReference type="Proteomes" id="UP000593890"/>
    </source>
</evidence>
<evidence type="ECO:0008006" key="4">
    <source>
        <dbReference type="Google" id="ProtNLM"/>
    </source>
</evidence>
<accession>A0A7I8D3G4</accession>
<organism evidence="2 3">
    <name type="scientific">Solibaculum mannosilyticum</name>
    <dbReference type="NCBI Taxonomy" id="2780922"/>
    <lineage>
        <taxon>Bacteria</taxon>
        <taxon>Bacillati</taxon>
        <taxon>Bacillota</taxon>
        <taxon>Clostridia</taxon>
        <taxon>Eubacteriales</taxon>
        <taxon>Oscillospiraceae</taxon>
        <taxon>Solibaculum</taxon>
    </lineage>
</organism>
<reference evidence="3" key="1">
    <citation type="submission" date="2020-07" db="EMBL/GenBank/DDBJ databases">
        <title>Complete genome sequencing of Clostridia bacterium strain 12CBH8.</title>
        <authorList>
            <person name="Sakamoto M."/>
            <person name="Murakami T."/>
            <person name="Mori H."/>
        </authorList>
    </citation>
    <scope>NUCLEOTIDE SEQUENCE [LARGE SCALE GENOMIC DNA]</scope>
    <source>
        <strain evidence="3">12CBH8</strain>
    </source>
</reference>
<protein>
    <recommendedName>
        <fullName evidence="4">DUF4854 domain-containing protein</fullName>
    </recommendedName>
</protein>
<feature type="chain" id="PRO_5031017429" description="DUF4854 domain-containing protein" evidence="1">
    <location>
        <begin position="23"/>
        <end position="137"/>
    </location>
</feature>
<dbReference type="Pfam" id="PF16146">
    <property type="entry name" value="DUF4854"/>
    <property type="match status" value="1"/>
</dbReference>
<keyword evidence="3" id="KW-1185">Reference proteome</keyword>
<name>A0A7I8D3G4_9FIRM</name>
<sequence>MKKIMIRVLTLGLACVMVLSLAACGGGKFSSIDAYVKSDTVQSQLETLLDSLDGSGMEMTVKGEGNKLIYEYTFNTDLGDTDTVAASLEQALDANASTFESVASELKKEVNVDNPVVVVRYLSGDGSELCSREFSAE</sequence>
<proteinExistence type="predicted"/>
<dbReference type="AlphaFoldDB" id="A0A7I8D3G4"/>
<keyword evidence="1" id="KW-0732">Signal</keyword>
<dbReference type="PROSITE" id="PS51257">
    <property type="entry name" value="PROKAR_LIPOPROTEIN"/>
    <property type="match status" value="1"/>
</dbReference>
<dbReference type="EMBL" id="AP023321">
    <property type="protein sequence ID" value="BCI61310.1"/>
    <property type="molecule type" value="Genomic_DNA"/>
</dbReference>
<gene>
    <name evidence="2" type="ORF">C12CBH8_19490</name>
</gene>
<dbReference type="RefSeq" id="WP_090265190.1">
    <property type="nucleotide sequence ID" value="NZ_AP023321.1"/>
</dbReference>
<evidence type="ECO:0000313" key="2">
    <source>
        <dbReference type="EMBL" id="BCI61310.1"/>
    </source>
</evidence>
<dbReference type="Proteomes" id="UP000593890">
    <property type="component" value="Chromosome"/>
</dbReference>
<evidence type="ECO:0000256" key="1">
    <source>
        <dbReference type="SAM" id="SignalP"/>
    </source>
</evidence>
<feature type="signal peptide" evidence="1">
    <location>
        <begin position="1"/>
        <end position="22"/>
    </location>
</feature>